<evidence type="ECO:0000313" key="3">
    <source>
        <dbReference type="EMBL" id="KAJ5196094.1"/>
    </source>
</evidence>
<dbReference type="PANTHER" id="PTHR46044">
    <property type="entry name" value="NITRILASE"/>
    <property type="match status" value="1"/>
</dbReference>
<protein>
    <recommendedName>
        <fullName evidence="2">CN hydrolase domain-containing protein</fullName>
    </recommendedName>
</protein>
<comment type="caution">
    <text evidence="3">The sequence shown here is derived from an EMBL/GenBank/DDBJ whole genome shotgun (WGS) entry which is preliminary data.</text>
</comment>
<dbReference type="PROSITE" id="PS50263">
    <property type="entry name" value="CN_HYDROLASE"/>
    <property type="match status" value="1"/>
</dbReference>
<keyword evidence="4" id="KW-1185">Reference proteome</keyword>
<dbReference type="Pfam" id="PF00795">
    <property type="entry name" value="CN_hydrolase"/>
    <property type="match status" value="1"/>
</dbReference>
<organism evidence="3 4">
    <name type="scientific">Penicillium cf. viridicatum</name>
    <dbReference type="NCBI Taxonomy" id="2972119"/>
    <lineage>
        <taxon>Eukaryota</taxon>
        <taxon>Fungi</taxon>
        <taxon>Dikarya</taxon>
        <taxon>Ascomycota</taxon>
        <taxon>Pezizomycotina</taxon>
        <taxon>Eurotiomycetes</taxon>
        <taxon>Eurotiomycetidae</taxon>
        <taxon>Eurotiales</taxon>
        <taxon>Aspergillaceae</taxon>
        <taxon>Penicillium</taxon>
    </lineage>
</organism>
<accession>A0A9W9JFN2</accession>
<dbReference type="OrthoDB" id="10250282at2759"/>
<dbReference type="SUPFAM" id="SSF56317">
    <property type="entry name" value="Carbon-nitrogen hydrolase"/>
    <property type="match status" value="1"/>
</dbReference>
<dbReference type="AlphaFoldDB" id="A0A9W9JFN2"/>
<comment type="similarity">
    <text evidence="1">Belongs to the carbon-nitrogen hydrolase superfamily. Nitrilase family.</text>
</comment>
<feature type="domain" description="CN hydrolase" evidence="2">
    <location>
        <begin position="5"/>
        <end position="126"/>
    </location>
</feature>
<reference evidence="3" key="1">
    <citation type="submission" date="2022-11" db="EMBL/GenBank/DDBJ databases">
        <authorList>
            <person name="Petersen C."/>
        </authorList>
    </citation>
    <scope>NUCLEOTIDE SEQUENCE</scope>
    <source>
        <strain evidence="3">IBT 20477</strain>
    </source>
</reference>
<evidence type="ECO:0000313" key="4">
    <source>
        <dbReference type="Proteomes" id="UP001150942"/>
    </source>
</evidence>
<evidence type="ECO:0000259" key="2">
    <source>
        <dbReference type="PROSITE" id="PS50263"/>
    </source>
</evidence>
<name>A0A9W9JFN2_9EURO</name>
<sequence length="126" mass="13652">MGTKYKIAAAHAAPVYMDEEATTNKVVRLIEEAAQESIDLLAFLEAYLPGYPYFVQLFAPVQLFGAIVAYGQERVTADGPEIDPIRAACGNNRVAINLGFSEVRNASRAALHFSILRSSSTAKGPF</sequence>
<dbReference type="InterPro" id="IPR003010">
    <property type="entry name" value="C-N_Hydrolase"/>
</dbReference>
<dbReference type="PANTHER" id="PTHR46044:SF1">
    <property type="entry name" value="CN HYDROLASE DOMAIN-CONTAINING PROTEIN"/>
    <property type="match status" value="1"/>
</dbReference>
<dbReference type="EMBL" id="JAPQKQ010000005">
    <property type="protein sequence ID" value="KAJ5196094.1"/>
    <property type="molecule type" value="Genomic_DNA"/>
</dbReference>
<reference evidence="3" key="2">
    <citation type="journal article" date="2023" name="IMA Fungus">
        <title>Comparative genomic study of the Penicillium genus elucidates a diverse pangenome and 15 lateral gene transfer events.</title>
        <authorList>
            <person name="Petersen C."/>
            <person name="Sorensen T."/>
            <person name="Nielsen M.R."/>
            <person name="Sondergaard T.E."/>
            <person name="Sorensen J.L."/>
            <person name="Fitzpatrick D.A."/>
            <person name="Frisvad J.C."/>
            <person name="Nielsen K.L."/>
        </authorList>
    </citation>
    <scope>NUCLEOTIDE SEQUENCE</scope>
    <source>
        <strain evidence="3">IBT 20477</strain>
    </source>
</reference>
<dbReference type="GO" id="GO:0003824">
    <property type="term" value="F:catalytic activity"/>
    <property type="evidence" value="ECO:0007669"/>
    <property type="project" value="InterPro"/>
</dbReference>
<proteinExistence type="inferred from homology"/>
<dbReference type="InterPro" id="IPR036526">
    <property type="entry name" value="C-N_Hydrolase_sf"/>
</dbReference>
<evidence type="ECO:0000256" key="1">
    <source>
        <dbReference type="ARBA" id="ARBA00008129"/>
    </source>
</evidence>
<dbReference type="InterPro" id="IPR044149">
    <property type="entry name" value="Nitrilases_CHs"/>
</dbReference>
<dbReference type="Proteomes" id="UP001150942">
    <property type="component" value="Unassembled WGS sequence"/>
</dbReference>
<dbReference type="Gene3D" id="3.60.110.10">
    <property type="entry name" value="Carbon-nitrogen hydrolase"/>
    <property type="match status" value="1"/>
</dbReference>
<gene>
    <name evidence="3" type="ORF">N7449_006573</name>
</gene>